<accession>A0A8J3I0D4</accession>
<gene>
    <name evidence="2" type="ORF">KSX_13970</name>
</gene>
<dbReference type="InterPro" id="IPR038595">
    <property type="entry name" value="LOR_sf"/>
</dbReference>
<dbReference type="AlphaFoldDB" id="A0A8J3I0D4"/>
<evidence type="ECO:0000313" key="3">
    <source>
        <dbReference type="Proteomes" id="UP000612362"/>
    </source>
</evidence>
<comment type="similarity">
    <text evidence="1">Belongs to the LOR family.</text>
</comment>
<dbReference type="EMBL" id="BNJF01000001">
    <property type="protein sequence ID" value="GHO43234.1"/>
    <property type="molecule type" value="Genomic_DNA"/>
</dbReference>
<evidence type="ECO:0000256" key="1">
    <source>
        <dbReference type="ARBA" id="ARBA00005437"/>
    </source>
</evidence>
<name>A0A8J3I0D4_9CHLR</name>
<sequence length="165" mass="18945">MRYHVKERVLTLKDDFVVRDEKNNVAYVIKGQLFHIGDQFRIIDATNDEEVITIKQRVFDYTTHYDISSNGAEIASLHRKKEEATYGARYEVSTSDGMVLQVQGQFKDWDFNIIDHYGRLLGHITKEFAIFSDHYTVDVAPGVDGPFLIALAVILDEMREDGAKD</sequence>
<dbReference type="RefSeq" id="WP_220192717.1">
    <property type="nucleotide sequence ID" value="NZ_BNJF01000001.1"/>
</dbReference>
<organism evidence="2 3">
    <name type="scientific">Ktedonospora formicarum</name>
    <dbReference type="NCBI Taxonomy" id="2778364"/>
    <lineage>
        <taxon>Bacteria</taxon>
        <taxon>Bacillati</taxon>
        <taxon>Chloroflexota</taxon>
        <taxon>Ktedonobacteria</taxon>
        <taxon>Ktedonobacterales</taxon>
        <taxon>Ktedonobacteraceae</taxon>
        <taxon>Ktedonospora</taxon>
    </lineage>
</organism>
<reference evidence="2" key="1">
    <citation type="submission" date="2020-10" db="EMBL/GenBank/DDBJ databases">
        <title>Taxonomic study of unclassified bacteria belonging to the class Ktedonobacteria.</title>
        <authorList>
            <person name="Yabe S."/>
            <person name="Wang C.M."/>
            <person name="Zheng Y."/>
            <person name="Sakai Y."/>
            <person name="Cavaletti L."/>
            <person name="Monciardini P."/>
            <person name="Donadio S."/>
        </authorList>
    </citation>
    <scope>NUCLEOTIDE SEQUENCE</scope>
    <source>
        <strain evidence="2">SOSP1-1</strain>
    </source>
</reference>
<comment type="caution">
    <text evidence="2">The sequence shown here is derived from an EMBL/GenBank/DDBJ whole genome shotgun (WGS) entry which is preliminary data.</text>
</comment>
<dbReference type="InterPro" id="IPR025659">
    <property type="entry name" value="Tubby-like_C"/>
</dbReference>
<dbReference type="Gene3D" id="2.40.160.200">
    <property type="entry name" value="LURP1-related"/>
    <property type="match status" value="1"/>
</dbReference>
<evidence type="ECO:0000313" key="2">
    <source>
        <dbReference type="EMBL" id="GHO43234.1"/>
    </source>
</evidence>
<keyword evidence="3" id="KW-1185">Reference proteome</keyword>
<dbReference type="Pfam" id="PF04525">
    <property type="entry name" value="LOR"/>
    <property type="match status" value="1"/>
</dbReference>
<protein>
    <recommendedName>
        <fullName evidence="4">LURP-one-related family protein</fullName>
    </recommendedName>
</protein>
<dbReference type="InterPro" id="IPR007612">
    <property type="entry name" value="LOR"/>
</dbReference>
<dbReference type="Proteomes" id="UP000612362">
    <property type="component" value="Unassembled WGS sequence"/>
</dbReference>
<evidence type="ECO:0008006" key="4">
    <source>
        <dbReference type="Google" id="ProtNLM"/>
    </source>
</evidence>
<dbReference type="SUPFAM" id="SSF54518">
    <property type="entry name" value="Tubby C-terminal domain-like"/>
    <property type="match status" value="1"/>
</dbReference>
<proteinExistence type="inferred from homology"/>